<reference evidence="18" key="1">
    <citation type="submission" date="2022-11" db="UniProtKB">
        <authorList>
            <consortium name="WormBaseParasite"/>
        </authorList>
    </citation>
    <scope>IDENTIFICATION</scope>
</reference>
<evidence type="ECO:0000256" key="1">
    <source>
        <dbReference type="ARBA" id="ARBA00004786"/>
    </source>
</evidence>
<dbReference type="FunFam" id="3.10.20.70:FF:000004">
    <property type="entry name" value="Glutamine synthetase"/>
    <property type="match status" value="1"/>
</dbReference>
<dbReference type="InterPro" id="IPR036651">
    <property type="entry name" value="Gln_synt_N_sf"/>
</dbReference>
<evidence type="ECO:0000256" key="15">
    <source>
        <dbReference type="RuleBase" id="RU366030"/>
    </source>
</evidence>
<dbReference type="InterPro" id="IPR008147">
    <property type="entry name" value="Gln_synt_N"/>
</dbReference>
<evidence type="ECO:0000313" key="17">
    <source>
        <dbReference type="Proteomes" id="UP000887569"/>
    </source>
</evidence>
<dbReference type="InterPro" id="IPR029510">
    <property type="entry name" value="Ald_DH_CS_GLU"/>
</dbReference>
<dbReference type="InterPro" id="IPR016163">
    <property type="entry name" value="Ald_DH_C"/>
</dbReference>
<comment type="similarity">
    <text evidence="3 13">Belongs to the aldehyde dehydrogenase family.</text>
</comment>
<dbReference type="SUPFAM" id="SSF54368">
    <property type="entry name" value="Glutamine synthetase, N-terminal domain"/>
    <property type="match status" value="1"/>
</dbReference>
<organism evidence="17 18">
    <name type="scientific">Parascaris univalens</name>
    <name type="common">Nematode worm</name>
    <dbReference type="NCBI Taxonomy" id="6257"/>
    <lineage>
        <taxon>Eukaryota</taxon>
        <taxon>Metazoa</taxon>
        <taxon>Ecdysozoa</taxon>
        <taxon>Nematoda</taxon>
        <taxon>Chromadorea</taxon>
        <taxon>Rhabditida</taxon>
        <taxon>Spirurina</taxon>
        <taxon>Ascaridomorpha</taxon>
        <taxon>Ascaridoidea</taxon>
        <taxon>Ascarididae</taxon>
        <taxon>Parascaris</taxon>
    </lineage>
</organism>
<dbReference type="Gene3D" id="3.40.309.10">
    <property type="entry name" value="Aldehyde Dehydrogenase, Chain A, domain 2"/>
    <property type="match status" value="1"/>
</dbReference>
<dbReference type="Pfam" id="PF03951">
    <property type="entry name" value="Gln-synt_N"/>
    <property type="match status" value="1"/>
</dbReference>
<proteinExistence type="inferred from homology"/>
<feature type="active site" evidence="12">
    <location>
        <position position="447"/>
    </location>
</feature>
<evidence type="ECO:0000256" key="12">
    <source>
        <dbReference type="PROSITE-ProRule" id="PRU10007"/>
    </source>
</evidence>
<dbReference type="PROSITE" id="PS00070">
    <property type="entry name" value="ALDEHYDE_DEHYDR_CYS"/>
    <property type="match status" value="1"/>
</dbReference>
<evidence type="ECO:0000256" key="4">
    <source>
        <dbReference type="ARBA" id="ARBA00022598"/>
    </source>
</evidence>
<dbReference type="Gene3D" id="3.10.20.70">
    <property type="entry name" value="Glutamine synthetase, N-terminal domain"/>
    <property type="match status" value="1"/>
</dbReference>
<dbReference type="Pfam" id="PF00171">
    <property type="entry name" value="Aldedh"/>
    <property type="match status" value="1"/>
</dbReference>
<evidence type="ECO:0000256" key="13">
    <source>
        <dbReference type="RuleBase" id="RU003345"/>
    </source>
</evidence>
<dbReference type="PROSITE" id="PS00180">
    <property type="entry name" value="GLNA_1"/>
    <property type="match status" value="1"/>
</dbReference>
<sequence length="696" mass="77004">LLEIFFAGRGSQEAGMTFPQCLQFSLDKRVTEHYFSLSQENCVQATYIWIDGTGKFLRSKTKTLSFELKSLQDLPMWNFDGSSTGLAQDSDSDVYLEPIALYPDPFRRQPNELVFCKTLSSNNEPTDMLTIKSTVGHLFRNSFVVKQAANFSGAGLTSELFMKKPQNEPVLTYKKGSEERKALDKALAELSTKVTDVPLRIGNEKITNKMERKQVMPSDHGTTIARFTHATREQILQAIETAIIARQKWETKSIRERADILLHAADLTSGKYRMLLNAATMLGQGKTIVQAEIDSACELSDFFRFNSKFALDLEHYRPISLPTVTNTMILRGLEGFTAAIAPFNFTAIGGNLPTAPTLMGNVTLWKPSDTAVLSNYFVYQALEEAGMPPGVISFLPSDGPMFGDTITASAHLAAINFTGSVPTFKYLWKKVAENLDKYVSFPKLVGECGGKNFHFIHPSADIESVVAGTVRSAFEYQGQKCSACSRVFIPESLWPTIKEKLTAVKKQIKVGDVRDGSVFMSAVIDANAFDRIVSYIEYARKGNDGAEIIFGGSCDNAKGYYIQPTLVRVNNWKSKLLTEEIFGPVLTAYVYPDSDALKVVSQLKNATAFGLTGAVFAQNKEFLYKARDVLRDAVGNMYLNDKSTGSVVGQQPFGGARMSGTNDKAGGPHYALRWSSPLVIKETHVPTTEWKYPSMD</sequence>
<dbReference type="GO" id="GO:0003842">
    <property type="term" value="F:L-glutamate gamma-semialdehyde dehydrogenase activity"/>
    <property type="evidence" value="ECO:0007669"/>
    <property type="project" value="UniProtKB-UniRule"/>
</dbReference>
<keyword evidence="6" id="KW-0067">ATP-binding</keyword>
<dbReference type="WBParaSite" id="PgB31_g009_t01">
    <property type="protein sequence ID" value="PgB31_g009_t01"/>
    <property type="gene ID" value="PgB31_g009"/>
</dbReference>
<dbReference type="InterPro" id="IPR016160">
    <property type="entry name" value="Ald_DH_CS_CYS"/>
</dbReference>
<dbReference type="GO" id="GO:0005759">
    <property type="term" value="C:mitochondrial matrix"/>
    <property type="evidence" value="ECO:0007669"/>
    <property type="project" value="TreeGrafter"/>
</dbReference>
<keyword evidence="5" id="KW-0547">Nucleotide-binding</keyword>
<comment type="similarity">
    <text evidence="2 11">Belongs to the glutamine synthetase family.</text>
</comment>
<dbReference type="InterPro" id="IPR005931">
    <property type="entry name" value="P5CDH/ALDH4A1"/>
</dbReference>
<comment type="catalytic activity">
    <reaction evidence="10 14">
        <text>L-glutamate 5-semialdehyde + NAD(+) + H2O = L-glutamate + NADH + 2 H(+)</text>
        <dbReference type="Rhea" id="RHEA:30235"/>
        <dbReference type="ChEBI" id="CHEBI:15377"/>
        <dbReference type="ChEBI" id="CHEBI:15378"/>
        <dbReference type="ChEBI" id="CHEBI:29985"/>
        <dbReference type="ChEBI" id="CHEBI:57540"/>
        <dbReference type="ChEBI" id="CHEBI:57945"/>
        <dbReference type="ChEBI" id="CHEBI:58066"/>
        <dbReference type="EC" id="1.2.1.88"/>
    </reaction>
</comment>
<evidence type="ECO:0000256" key="2">
    <source>
        <dbReference type="ARBA" id="ARBA00009897"/>
    </source>
</evidence>
<dbReference type="CDD" id="cd07123">
    <property type="entry name" value="ALDH_F4-17_P5CDH"/>
    <property type="match status" value="1"/>
</dbReference>
<dbReference type="EC" id="1.2.1.88" evidence="14"/>
<dbReference type="FunFam" id="3.40.605.10:FF:000006">
    <property type="entry name" value="1-pyrroline-5-carboxylate dehydrogenase"/>
    <property type="match status" value="1"/>
</dbReference>
<keyword evidence="4" id="KW-0436">Ligase</keyword>
<keyword evidence="7 13" id="KW-0560">Oxidoreductase</keyword>
<dbReference type="AlphaFoldDB" id="A0A914ZW96"/>
<dbReference type="PROSITE" id="PS00687">
    <property type="entry name" value="ALDEHYDE_DEHYDR_GLU"/>
    <property type="match status" value="1"/>
</dbReference>
<evidence type="ECO:0000256" key="6">
    <source>
        <dbReference type="ARBA" id="ARBA00022840"/>
    </source>
</evidence>
<evidence type="ECO:0000256" key="3">
    <source>
        <dbReference type="ARBA" id="ARBA00009986"/>
    </source>
</evidence>
<keyword evidence="17" id="KW-1185">Reference proteome</keyword>
<dbReference type="Gene3D" id="3.40.605.10">
    <property type="entry name" value="Aldehyde Dehydrogenase, Chain A, domain 1"/>
    <property type="match status" value="1"/>
</dbReference>
<dbReference type="GO" id="GO:0005524">
    <property type="term" value="F:ATP binding"/>
    <property type="evidence" value="ECO:0007669"/>
    <property type="project" value="UniProtKB-KW"/>
</dbReference>
<protein>
    <recommendedName>
        <fullName evidence="14 15">Multifunctional fusion protein</fullName>
    </recommendedName>
    <domain>
        <recommendedName>
            <fullName evidence="15">Delta-1-pyrroline-5-carboxylate dehydrogenase</fullName>
            <shortName evidence="15">P5C dehydrogenase</shortName>
        </recommendedName>
        <alternativeName>
            <fullName evidence="14">L-glutamate gamma-semialdehyde dehydrogenase</fullName>
        </alternativeName>
    </domain>
    <domain>
        <recommendedName>
            <fullName evidence="14">L-glutamate gamma-semialdehyde dehydrogenase</fullName>
            <ecNumber evidence="14">1.2.1.88</ecNumber>
        </recommendedName>
    </domain>
</protein>
<dbReference type="GO" id="GO:0004356">
    <property type="term" value="F:glutamine synthetase activity"/>
    <property type="evidence" value="ECO:0007669"/>
    <property type="project" value="InterPro"/>
</dbReference>
<keyword evidence="9 14" id="KW-0642">Proline metabolism</keyword>
<dbReference type="InterPro" id="IPR027302">
    <property type="entry name" value="Gln_synth_N_conserv_site"/>
</dbReference>
<dbReference type="PANTHER" id="PTHR42862:SF1">
    <property type="entry name" value="DELTA-1-PYRROLINE-5-CARBOXYLATE DEHYDROGENASE 2, ISOFORM A-RELATED"/>
    <property type="match status" value="1"/>
</dbReference>
<dbReference type="NCBIfam" id="TIGR01236">
    <property type="entry name" value="D1pyr5carbox1"/>
    <property type="match status" value="1"/>
</dbReference>
<evidence type="ECO:0000256" key="7">
    <source>
        <dbReference type="ARBA" id="ARBA00023002"/>
    </source>
</evidence>
<feature type="domain" description="GS beta-grasp" evidence="16">
    <location>
        <begin position="43"/>
        <end position="123"/>
    </location>
</feature>
<name>A0A914ZW96_PARUN</name>
<dbReference type="InterPro" id="IPR050485">
    <property type="entry name" value="Proline_metab_enzyme"/>
</dbReference>
<evidence type="ECO:0000256" key="14">
    <source>
        <dbReference type="RuleBase" id="RU366016"/>
    </source>
</evidence>
<dbReference type="Proteomes" id="UP000887569">
    <property type="component" value="Unplaced"/>
</dbReference>
<dbReference type="PROSITE" id="PS51986">
    <property type="entry name" value="GS_BETA_GRASP"/>
    <property type="match status" value="1"/>
</dbReference>
<dbReference type="GO" id="GO:0006542">
    <property type="term" value="P:glutamine biosynthetic process"/>
    <property type="evidence" value="ECO:0007669"/>
    <property type="project" value="InterPro"/>
</dbReference>
<dbReference type="SUPFAM" id="SSF53720">
    <property type="entry name" value="ALDH-like"/>
    <property type="match status" value="1"/>
</dbReference>
<evidence type="ECO:0000256" key="10">
    <source>
        <dbReference type="ARBA" id="ARBA00048142"/>
    </source>
</evidence>
<evidence type="ECO:0000256" key="9">
    <source>
        <dbReference type="ARBA" id="ARBA00023062"/>
    </source>
</evidence>
<dbReference type="GO" id="GO:0010133">
    <property type="term" value="P:L-proline catabolic process to L-glutamate"/>
    <property type="evidence" value="ECO:0007669"/>
    <property type="project" value="UniProtKB-UniRule"/>
</dbReference>
<dbReference type="FunFam" id="3.40.309.10:FF:000005">
    <property type="entry name" value="1-pyrroline-5-carboxylate dehydrogenase 1"/>
    <property type="match status" value="1"/>
</dbReference>
<accession>A0A914ZW96</accession>
<evidence type="ECO:0000256" key="11">
    <source>
        <dbReference type="PROSITE-ProRule" id="PRU01330"/>
    </source>
</evidence>
<dbReference type="InterPro" id="IPR015590">
    <property type="entry name" value="Aldehyde_DH_dom"/>
</dbReference>
<dbReference type="InterPro" id="IPR016162">
    <property type="entry name" value="Ald_DH_N"/>
</dbReference>
<keyword evidence="8 14" id="KW-0520">NAD</keyword>
<evidence type="ECO:0000256" key="8">
    <source>
        <dbReference type="ARBA" id="ARBA00023027"/>
    </source>
</evidence>
<dbReference type="PANTHER" id="PTHR42862">
    <property type="entry name" value="DELTA-1-PYRROLINE-5-CARBOXYLATE DEHYDROGENASE 1, ISOFORM A-RELATED"/>
    <property type="match status" value="1"/>
</dbReference>
<evidence type="ECO:0000256" key="5">
    <source>
        <dbReference type="ARBA" id="ARBA00022741"/>
    </source>
</evidence>
<evidence type="ECO:0000259" key="16">
    <source>
        <dbReference type="PROSITE" id="PS51986"/>
    </source>
</evidence>
<dbReference type="InterPro" id="IPR016161">
    <property type="entry name" value="Ald_DH/histidinol_DH"/>
</dbReference>
<evidence type="ECO:0000313" key="18">
    <source>
        <dbReference type="WBParaSite" id="PgB31_g009_t01"/>
    </source>
</evidence>
<comment type="pathway">
    <text evidence="1 14">Amino-acid degradation; L-proline degradation into L-glutamate; L-glutamate from L-proline: step 2/2.</text>
</comment>